<dbReference type="CDD" id="cd01026">
    <property type="entry name" value="TOPRIM_OLD"/>
    <property type="match status" value="1"/>
</dbReference>
<dbReference type="Proteomes" id="UP000201728">
    <property type="component" value="Chromosome"/>
</dbReference>
<dbReference type="AlphaFoldDB" id="A0A222P346"/>
<gene>
    <name evidence="3" type="ORF">clem_08660</name>
</gene>
<dbReference type="InterPro" id="IPR027417">
    <property type="entry name" value="P-loop_NTPase"/>
</dbReference>
<dbReference type="RefSeq" id="WP_027265451.1">
    <property type="nucleotide sequence ID" value="NZ_CP016397.1"/>
</dbReference>
<dbReference type="PANTHER" id="PTHR43581">
    <property type="entry name" value="ATP/GTP PHOSPHATASE"/>
    <property type="match status" value="1"/>
</dbReference>
<dbReference type="PANTHER" id="PTHR43581:SF4">
    <property type="entry name" value="ATP_GTP PHOSPHATASE"/>
    <property type="match status" value="1"/>
</dbReference>
<protein>
    <submittedName>
        <fullName evidence="3">Recombination protein F</fullName>
    </submittedName>
</protein>
<evidence type="ECO:0000313" key="4">
    <source>
        <dbReference type="Proteomes" id="UP000201728"/>
    </source>
</evidence>
<dbReference type="InterPro" id="IPR051396">
    <property type="entry name" value="Bact_Antivir_Def_Nuclease"/>
</dbReference>
<dbReference type="OrthoDB" id="9808768at2"/>
<dbReference type="SUPFAM" id="SSF52540">
    <property type="entry name" value="P-loop containing nucleoside triphosphate hydrolases"/>
    <property type="match status" value="1"/>
</dbReference>
<name>A0A222P346_9GAMM</name>
<dbReference type="Gene3D" id="3.40.50.300">
    <property type="entry name" value="P-loop containing nucleotide triphosphate hydrolases"/>
    <property type="match status" value="1"/>
</dbReference>
<dbReference type="InterPro" id="IPR034139">
    <property type="entry name" value="TOPRIM_OLD"/>
</dbReference>
<keyword evidence="4" id="KW-1185">Reference proteome</keyword>
<proteinExistence type="predicted"/>
<dbReference type="Pfam" id="PF13175">
    <property type="entry name" value="AAA_15"/>
    <property type="match status" value="1"/>
</dbReference>
<dbReference type="EMBL" id="CP016397">
    <property type="protein sequence ID" value="ASQ46284.1"/>
    <property type="molecule type" value="Genomic_DNA"/>
</dbReference>
<organism evidence="3 4">
    <name type="scientific">Legionella clemsonensis</name>
    <dbReference type="NCBI Taxonomy" id="1867846"/>
    <lineage>
        <taxon>Bacteria</taxon>
        <taxon>Pseudomonadati</taxon>
        <taxon>Pseudomonadota</taxon>
        <taxon>Gammaproteobacteria</taxon>
        <taxon>Legionellales</taxon>
        <taxon>Legionellaceae</taxon>
        <taxon>Legionella</taxon>
    </lineage>
</organism>
<feature type="domain" description="OLD protein-like TOPRIM" evidence="2">
    <location>
        <begin position="400"/>
        <end position="465"/>
    </location>
</feature>
<evidence type="ECO:0000313" key="3">
    <source>
        <dbReference type="EMBL" id="ASQ46284.1"/>
    </source>
</evidence>
<accession>A0A222P346</accession>
<evidence type="ECO:0000259" key="2">
    <source>
        <dbReference type="Pfam" id="PF20469"/>
    </source>
</evidence>
<reference evidence="4" key="1">
    <citation type="submission" date="2016-07" db="EMBL/GenBank/DDBJ databases">
        <authorList>
            <person name="Florea S."/>
            <person name="Webb J.S."/>
            <person name="Jaromczyk J."/>
            <person name="Schardl C.L."/>
        </authorList>
    </citation>
    <scope>NUCLEOTIDE SEQUENCE [LARGE SCALE GENOMIC DNA]</scope>
    <source>
        <strain evidence="4">CDC-D5610</strain>
    </source>
</reference>
<dbReference type="KEGG" id="lcd:clem_08660"/>
<sequence>MRISNIKIKNFKSIEDLDISLPQISALVGSNNAGKSNILEAIRRVLGSAWVNANSFDENDISYRDQEREIEISCTIDPPIKYKKFKEAKDVEISILSFKYTKYKRGEKAGSPRFEQSCLDKNGKVITVLSNAPRKGVQPKFEPLIGIPSEIKEQVPLIYIGTNRSLQEQLPSARYSLLRQIFTEINVNFKDESNTVTINSNETTSEISRFKRFNQLMEEAMSLLKTDEFVDLEASIKRNALLQLGLDPDIDTDKLDLYFTPLDTMNFYKSLDLLVKEGDFLISATQMGEGVQNAIVLAILQAFEETRKKGAILLIEEPEMFLHPQMQRSLYKTIRRVGASNQVIYTTHSPHFLSVPEYSDIVMIKKGSLGTKGFLSTLENDDKRRQKLIKELDPERGELFFSKKLLLVEGDTEKLMLPVYASRVDLDLDRVGATIVEVGGKKNLLEFAKISISFNIPVGILYDTDASDFSNKQEEESFNNILDGLETSDGTVKVWKFEKNFENYYRSEIGEDNYQILCQKFPNTAKPTRARLIAMENDYPIPKTILEVLSWVKS</sequence>
<feature type="domain" description="Endonuclease GajA/Old nuclease/RecF-like AAA" evidence="1">
    <location>
        <begin position="1"/>
        <end position="352"/>
    </location>
</feature>
<dbReference type="Pfam" id="PF20469">
    <property type="entry name" value="OLD-like_TOPRIM"/>
    <property type="match status" value="1"/>
</dbReference>
<evidence type="ECO:0000259" key="1">
    <source>
        <dbReference type="Pfam" id="PF13175"/>
    </source>
</evidence>
<dbReference type="InterPro" id="IPR041685">
    <property type="entry name" value="AAA_GajA/Old/RecF-like"/>
</dbReference>